<sequence length="71" mass="7769">MNNLQGLTSLFNFNGMFGKRNNNRVILLSLLGVGIGTLAIWLIRGTGNKIASPTMQTMKSRSQMKNGLSNQ</sequence>
<feature type="transmembrane region" description="Helical" evidence="1">
    <location>
        <begin position="25"/>
        <end position="43"/>
    </location>
</feature>
<accession>A0A7W3NBC8</accession>
<keyword evidence="1" id="KW-1133">Transmembrane helix</keyword>
<comment type="caution">
    <text evidence="2">The sequence shown here is derived from an EMBL/GenBank/DDBJ whole genome shotgun (WGS) entry which is preliminary data.</text>
</comment>
<gene>
    <name evidence="2" type="ORF">HNP21_002969</name>
</gene>
<keyword evidence="1" id="KW-0472">Membrane</keyword>
<organism evidence="2 3">
    <name type="scientific">Priestia aryabhattai</name>
    <name type="common">Bacillus aryabhattai</name>
    <dbReference type="NCBI Taxonomy" id="412384"/>
    <lineage>
        <taxon>Bacteria</taxon>
        <taxon>Bacillati</taxon>
        <taxon>Bacillota</taxon>
        <taxon>Bacilli</taxon>
        <taxon>Bacillales</taxon>
        <taxon>Bacillaceae</taxon>
        <taxon>Priestia</taxon>
    </lineage>
</organism>
<evidence type="ECO:0000313" key="2">
    <source>
        <dbReference type="EMBL" id="MBA9039862.1"/>
    </source>
</evidence>
<keyword evidence="1" id="KW-0812">Transmembrane</keyword>
<dbReference type="AlphaFoldDB" id="A0A7W3NBC8"/>
<name>A0A7W3NBC8_PRIAR</name>
<reference evidence="2" key="1">
    <citation type="submission" date="2020-08" db="EMBL/GenBank/DDBJ databases">
        <title>Functional genomics of gut bacteria from endangered species of beetles.</title>
        <authorList>
            <person name="Carlos-Shanley C."/>
        </authorList>
    </citation>
    <scope>NUCLEOTIDE SEQUENCE [LARGE SCALE GENOMIC DNA]</scope>
    <source>
        <strain evidence="2">S00060</strain>
    </source>
</reference>
<keyword evidence="3" id="KW-1185">Reference proteome</keyword>
<proteinExistence type="predicted"/>
<dbReference type="Proteomes" id="UP000543174">
    <property type="component" value="Unassembled WGS sequence"/>
</dbReference>
<evidence type="ECO:0000313" key="3">
    <source>
        <dbReference type="Proteomes" id="UP000543174"/>
    </source>
</evidence>
<evidence type="ECO:0000256" key="1">
    <source>
        <dbReference type="SAM" id="Phobius"/>
    </source>
</evidence>
<dbReference type="EMBL" id="JACJHT010000002">
    <property type="protein sequence ID" value="MBA9039862.1"/>
    <property type="molecule type" value="Genomic_DNA"/>
</dbReference>
<protein>
    <submittedName>
        <fullName evidence="2">Uncharacterized protein</fullName>
    </submittedName>
</protein>
<dbReference type="RefSeq" id="WP_041816517.1">
    <property type="nucleotide sequence ID" value="NZ_CP041519.1"/>
</dbReference>